<organism evidence="2 3">
    <name type="scientific">Polyplax serrata</name>
    <name type="common">Common mouse louse</name>
    <dbReference type="NCBI Taxonomy" id="468196"/>
    <lineage>
        <taxon>Eukaryota</taxon>
        <taxon>Metazoa</taxon>
        <taxon>Ecdysozoa</taxon>
        <taxon>Arthropoda</taxon>
        <taxon>Hexapoda</taxon>
        <taxon>Insecta</taxon>
        <taxon>Pterygota</taxon>
        <taxon>Neoptera</taxon>
        <taxon>Paraneoptera</taxon>
        <taxon>Psocodea</taxon>
        <taxon>Troctomorpha</taxon>
        <taxon>Phthiraptera</taxon>
        <taxon>Anoplura</taxon>
        <taxon>Polyplacidae</taxon>
        <taxon>Polyplax</taxon>
    </lineage>
</organism>
<feature type="region of interest" description="Disordered" evidence="1">
    <location>
        <begin position="79"/>
        <end position="98"/>
    </location>
</feature>
<evidence type="ECO:0000313" key="2">
    <source>
        <dbReference type="EMBL" id="KAK6641735.1"/>
    </source>
</evidence>
<sequence length="98" mass="11462">MATGKRPEWNRFECVRMGGPTGVVVICDLPSRSIALPNDFVVEWEEAKRFLPCQRVIRPPAFDLFGKYAEDDGRRLTRVTERNIQRGNEKRKLREKEK</sequence>
<reference evidence="2 3" key="1">
    <citation type="submission" date="2023-09" db="EMBL/GenBank/DDBJ databases">
        <title>Genomes of two closely related lineages of the louse Polyplax serrata with different host specificities.</title>
        <authorList>
            <person name="Martinu J."/>
            <person name="Tarabai H."/>
            <person name="Stefka J."/>
            <person name="Hypsa V."/>
        </authorList>
    </citation>
    <scope>NUCLEOTIDE SEQUENCE [LARGE SCALE GENOMIC DNA]</scope>
    <source>
        <strain evidence="2">98ZLc_SE</strain>
    </source>
</reference>
<name>A0ABR1BIH2_POLSC</name>
<dbReference type="Proteomes" id="UP001359485">
    <property type="component" value="Unassembled WGS sequence"/>
</dbReference>
<keyword evidence="3" id="KW-1185">Reference proteome</keyword>
<dbReference type="EMBL" id="JAWJWF010000001">
    <property type="protein sequence ID" value="KAK6641735.1"/>
    <property type="molecule type" value="Genomic_DNA"/>
</dbReference>
<protein>
    <submittedName>
        <fullName evidence="2">Uncharacterized protein</fullName>
    </submittedName>
</protein>
<evidence type="ECO:0000256" key="1">
    <source>
        <dbReference type="SAM" id="MobiDB-lite"/>
    </source>
</evidence>
<gene>
    <name evidence="2" type="ORF">RUM44_013450</name>
</gene>
<accession>A0ABR1BIH2</accession>
<evidence type="ECO:0000313" key="3">
    <source>
        <dbReference type="Proteomes" id="UP001359485"/>
    </source>
</evidence>
<proteinExistence type="predicted"/>
<comment type="caution">
    <text evidence="2">The sequence shown here is derived from an EMBL/GenBank/DDBJ whole genome shotgun (WGS) entry which is preliminary data.</text>
</comment>